<organism evidence="2 3">
    <name type="scientific">Vagococcus carniphilus</name>
    <dbReference type="NCBI Taxonomy" id="218144"/>
    <lineage>
        <taxon>Bacteria</taxon>
        <taxon>Bacillati</taxon>
        <taxon>Bacillota</taxon>
        <taxon>Bacilli</taxon>
        <taxon>Lactobacillales</taxon>
        <taxon>Enterococcaceae</taxon>
        <taxon>Vagococcus</taxon>
    </lineage>
</organism>
<name>A0AAW8U707_9ENTE</name>
<sequence length="250" mass="28586">MMEGVVMMSNIVLNLLVFDEQVKKGNLQSDLISEGIKLGFNQFEVRREYFSNIEKESIDIKKLADEFDLELFYSVPDEVFKQGEINTNLQTYLEEAKVFGAKHIKWNIGDFENFKGELTKLTVLTNQGIEVNIENDQTELSGKIKAIEAFMKAVTKEGVNIGYVYDLGNWPFVEEDETEAAKKLAQYVKYIHVKDVKKQQDKPLVKPLDHGDIDWRACLAILPSDVPIAIEYPTRSSKEILTAKELLEEV</sequence>
<evidence type="ECO:0000313" key="2">
    <source>
        <dbReference type="EMBL" id="MDT2834899.1"/>
    </source>
</evidence>
<dbReference type="AlphaFoldDB" id="A0AAW8U707"/>
<accession>A0AAW8U707</accession>
<comment type="caution">
    <text evidence="2">The sequence shown here is derived from an EMBL/GenBank/DDBJ whole genome shotgun (WGS) entry which is preliminary data.</text>
</comment>
<proteinExistence type="predicted"/>
<dbReference type="Proteomes" id="UP001268577">
    <property type="component" value="Unassembled WGS sequence"/>
</dbReference>
<dbReference type="SUPFAM" id="SSF51658">
    <property type="entry name" value="Xylose isomerase-like"/>
    <property type="match status" value="1"/>
</dbReference>
<gene>
    <name evidence="2" type="ORF">P7H70_12705</name>
</gene>
<dbReference type="Pfam" id="PF01261">
    <property type="entry name" value="AP_endonuc_2"/>
    <property type="match status" value="1"/>
</dbReference>
<feature type="domain" description="Xylose isomerase-like TIM barrel" evidence="1">
    <location>
        <begin position="37"/>
        <end position="240"/>
    </location>
</feature>
<evidence type="ECO:0000259" key="1">
    <source>
        <dbReference type="Pfam" id="PF01261"/>
    </source>
</evidence>
<dbReference type="Gene3D" id="3.20.20.150">
    <property type="entry name" value="Divalent-metal-dependent TIM barrel enzymes"/>
    <property type="match status" value="1"/>
</dbReference>
<reference evidence="2" key="1">
    <citation type="submission" date="2023-03" db="EMBL/GenBank/DDBJ databases">
        <authorList>
            <person name="Shen W."/>
            <person name="Cai J."/>
        </authorList>
    </citation>
    <scope>NUCLEOTIDE SEQUENCE</scope>
    <source>
        <strain evidence="2">P96-3</strain>
    </source>
</reference>
<dbReference type="InterPro" id="IPR013022">
    <property type="entry name" value="Xyl_isomerase-like_TIM-brl"/>
</dbReference>
<evidence type="ECO:0000313" key="3">
    <source>
        <dbReference type="Proteomes" id="UP001268577"/>
    </source>
</evidence>
<protein>
    <submittedName>
        <fullName evidence="2">TIM barrel protein</fullName>
    </submittedName>
</protein>
<dbReference type="InterPro" id="IPR036237">
    <property type="entry name" value="Xyl_isomerase-like_sf"/>
</dbReference>
<dbReference type="EMBL" id="JARQBZ010000028">
    <property type="protein sequence ID" value="MDT2834899.1"/>
    <property type="molecule type" value="Genomic_DNA"/>
</dbReference>